<accession>A0A9E7GN99</accession>
<evidence type="ECO:0000256" key="4">
    <source>
        <dbReference type="ARBA" id="ARBA00022448"/>
    </source>
</evidence>
<evidence type="ECO:0000256" key="6">
    <source>
        <dbReference type="ARBA" id="ARBA00022737"/>
    </source>
</evidence>
<organism evidence="14 15">
    <name type="scientific">Musa troglodytarum</name>
    <name type="common">fe'i banana</name>
    <dbReference type="NCBI Taxonomy" id="320322"/>
    <lineage>
        <taxon>Eukaryota</taxon>
        <taxon>Viridiplantae</taxon>
        <taxon>Streptophyta</taxon>
        <taxon>Embryophyta</taxon>
        <taxon>Tracheophyta</taxon>
        <taxon>Spermatophyta</taxon>
        <taxon>Magnoliopsida</taxon>
        <taxon>Liliopsida</taxon>
        <taxon>Zingiberales</taxon>
        <taxon>Musaceae</taxon>
        <taxon>Musa</taxon>
    </lineage>
</organism>
<comment type="function">
    <text evidence="13">Catalyzes the exchange of ADP and ATP across the membrane.</text>
</comment>
<dbReference type="GO" id="GO:0140021">
    <property type="term" value="P:mitochondrial ADP transmembrane transport"/>
    <property type="evidence" value="ECO:0007669"/>
    <property type="project" value="InterPro"/>
</dbReference>
<dbReference type="SUPFAM" id="SSF103506">
    <property type="entry name" value="Mitochondrial carrier"/>
    <property type="match status" value="1"/>
</dbReference>
<evidence type="ECO:0000256" key="2">
    <source>
        <dbReference type="ARBA" id="ARBA00006375"/>
    </source>
</evidence>
<keyword evidence="7" id="KW-0999">Mitochondrion inner membrane</keyword>
<dbReference type="PANTHER" id="PTHR45635">
    <property type="entry name" value="ADP,ATP CARRIER PROTEIN 1-RELATED-RELATED"/>
    <property type="match status" value="1"/>
</dbReference>
<evidence type="ECO:0000313" key="14">
    <source>
        <dbReference type="EMBL" id="URE15192.1"/>
    </source>
</evidence>
<dbReference type="OrthoDB" id="784307at2759"/>
<keyword evidence="5" id="KW-0812">Transmembrane</keyword>
<keyword evidence="6" id="KW-0677">Repeat</keyword>
<dbReference type="InterPro" id="IPR002113">
    <property type="entry name" value="ADT_euk_type"/>
</dbReference>
<keyword evidence="4 13" id="KW-0813">Transport</keyword>
<name>A0A9E7GN99_9LILI</name>
<evidence type="ECO:0000256" key="12">
    <source>
        <dbReference type="ARBA" id="ARBA00045250"/>
    </source>
</evidence>
<proteinExistence type="inferred from homology"/>
<evidence type="ECO:0000256" key="5">
    <source>
        <dbReference type="ARBA" id="ARBA00022692"/>
    </source>
</evidence>
<comment type="subcellular location">
    <subcellularLocation>
        <location evidence="13">Membrane</location>
        <topology evidence="13">Multi-pass membrane protein</topology>
    </subcellularLocation>
    <subcellularLocation>
        <location evidence="1">Mitochondrion inner membrane</location>
        <topology evidence="1">Multi-pass membrane protein</topology>
    </subcellularLocation>
</comment>
<dbReference type="PRINTS" id="PR00926">
    <property type="entry name" value="MITOCARRIER"/>
</dbReference>
<evidence type="ECO:0000313" key="15">
    <source>
        <dbReference type="Proteomes" id="UP001055439"/>
    </source>
</evidence>
<dbReference type="InterPro" id="IPR002067">
    <property type="entry name" value="MCP"/>
</dbReference>
<sequence length="69" mass="7551">MQKAACQLHLRKGIASFAIDFLMEGVSAVVSKTAAAPIERVELLIQNQDEIIKAGRLFEPYKGITDSFA</sequence>
<comment type="similarity">
    <text evidence="2 13">Belongs to the mitochondrial carrier (TC 2.A.29) family.</text>
</comment>
<dbReference type="GO" id="GO:0005743">
    <property type="term" value="C:mitochondrial inner membrane"/>
    <property type="evidence" value="ECO:0007669"/>
    <property type="project" value="UniProtKB-SubCell"/>
</dbReference>
<comment type="function">
    <text evidence="12">ADP:ATP antiporter that mediates import of ADP into the mitochondrial matrix for ATP synthesis, and export of ATP out to fuel the cell. Cycles between the cytoplasmic-open state (c-state) and the matrix-open state (m-state): operates by the alternating access mechanism with a single substrate-binding site intermittently exposed to either the cytosolic (c-state) or matrix (m-state) side of the inner mitochondrial membrane.</text>
</comment>
<evidence type="ECO:0000256" key="3">
    <source>
        <dbReference type="ARBA" id="ARBA00011245"/>
    </source>
</evidence>
<dbReference type="Gene3D" id="1.50.40.10">
    <property type="entry name" value="Mitochondrial carrier domain"/>
    <property type="match status" value="1"/>
</dbReference>
<reference evidence="14" key="1">
    <citation type="submission" date="2022-05" db="EMBL/GenBank/DDBJ databases">
        <title>The Musa troglodytarum L. genome provides insights into the mechanism of non-climacteric behaviour and enrichment of carotenoids.</title>
        <authorList>
            <person name="Wang J."/>
        </authorList>
    </citation>
    <scope>NUCLEOTIDE SEQUENCE</scope>
    <source>
        <tissue evidence="14">Leaf</tissue>
    </source>
</reference>
<keyword evidence="8" id="KW-1133">Transmembrane helix</keyword>
<protein>
    <recommendedName>
        <fullName evidence="13">ADP/ATP translocase</fullName>
    </recommendedName>
    <alternativeName>
        <fullName evidence="13">ADP,ATP carrier protein</fullName>
    </alternativeName>
</protein>
<keyword evidence="9" id="KW-0496">Mitochondrion</keyword>
<evidence type="ECO:0000256" key="11">
    <source>
        <dbReference type="ARBA" id="ARBA00024143"/>
    </source>
</evidence>
<evidence type="ECO:0000256" key="13">
    <source>
        <dbReference type="RuleBase" id="RU368008"/>
    </source>
</evidence>
<evidence type="ECO:0000256" key="7">
    <source>
        <dbReference type="ARBA" id="ARBA00022792"/>
    </source>
</evidence>
<dbReference type="AlphaFoldDB" id="A0A9E7GN99"/>
<dbReference type="PANTHER" id="PTHR45635:SF14">
    <property type="entry name" value="ADP_ATP TRANSLOCASE"/>
    <property type="match status" value="1"/>
</dbReference>
<gene>
    <name evidence="14" type="ORF">MUK42_16160</name>
</gene>
<evidence type="ECO:0000256" key="1">
    <source>
        <dbReference type="ARBA" id="ARBA00004448"/>
    </source>
</evidence>
<dbReference type="EMBL" id="CP097509">
    <property type="protein sequence ID" value="URE15192.1"/>
    <property type="molecule type" value="Genomic_DNA"/>
</dbReference>
<comment type="catalytic activity">
    <reaction evidence="11">
        <text>ADP(in) + ATP(out) = ADP(out) + ATP(in)</text>
        <dbReference type="Rhea" id="RHEA:34999"/>
        <dbReference type="ChEBI" id="CHEBI:30616"/>
        <dbReference type="ChEBI" id="CHEBI:456216"/>
    </reaction>
    <physiologicalReaction direction="left-to-right" evidence="11">
        <dbReference type="Rhea" id="RHEA:35000"/>
    </physiologicalReaction>
</comment>
<dbReference type="Proteomes" id="UP001055439">
    <property type="component" value="Chromosome 7"/>
</dbReference>
<evidence type="ECO:0000256" key="8">
    <source>
        <dbReference type="ARBA" id="ARBA00022989"/>
    </source>
</evidence>
<comment type="subunit">
    <text evidence="3 13">Monomer.</text>
</comment>
<dbReference type="GO" id="GO:0005471">
    <property type="term" value="F:ATP:ADP antiporter activity"/>
    <property type="evidence" value="ECO:0007669"/>
    <property type="project" value="UniProtKB-UniRule"/>
</dbReference>
<evidence type="ECO:0000256" key="10">
    <source>
        <dbReference type="ARBA" id="ARBA00023136"/>
    </source>
</evidence>
<dbReference type="GO" id="GO:1990544">
    <property type="term" value="P:mitochondrial ATP transmembrane transport"/>
    <property type="evidence" value="ECO:0007669"/>
    <property type="project" value="InterPro"/>
</dbReference>
<dbReference type="InterPro" id="IPR023395">
    <property type="entry name" value="MCP_dom_sf"/>
</dbReference>
<keyword evidence="10" id="KW-0472">Membrane</keyword>
<evidence type="ECO:0000256" key="9">
    <source>
        <dbReference type="ARBA" id="ARBA00023128"/>
    </source>
</evidence>
<keyword evidence="15" id="KW-1185">Reference proteome</keyword>